<dbReference type="EMBL" id="CP016808">
    <property type="protein sequence ID" value="ANY67774.1"/>
    <property type="molecule type" value="Genomic_DNA"/>
</dbReference>
<protein>
    <submittedName>
        <fullName evidence="1">Uncharacterized protein</fullName>
    </submittedName>
</protein>
<evidence type="ECO:0000313" key="1">
    <source>
        <dbReference type="EMBL" id="ANY67774.1"/>
    </source>
</evidence>
<dbReference type="AlphaFoldDB" id="A0A1B2DJ72"/>
<gene>
    <name evidence="1" type="ORF">BBD42_15840</name>
</gene>
<sequence>MNLFKFIYTFIFKISSMIIAGSVNMTRWPEWGASTNLPPGKEAAVSRWAAVIAVLIFCSERIGFL</sequence>
<name>A0A1B2DJ72_9BACL</name>
<proteinExistence type="predicted"/>
<dbReference type="RefSeq" id="WP_099518955.1">
    <property type="nucleotide sequence ID" value="NZ_CP016808.1"/>
</dbReference>
<reference evidence="1" key="1">
    <citation type="submission" date="2016-08" db="EMBL/GenBank/DDBJ databases">
        <title>Complete Genome Seqeunce of Paenibacillus sp. BIHB 4019 from tea rhizoplane.</title>
        <authorList>
            <person name="Thakur R."/>
            <person name="Swarnkar M.K."/>
            <person name="Gulati A."/>
        </authorList>
    </citation>
    <scope>NUCLEOTIDE SEQUENCE [LARGE SCALE GENOMIC DNA]</scope>
    <source>
        <strain evidence="1">BIHB4019</strain>
    </source>
</reference>
<accession>A0A1B2DJ72</accession>
<organism evidence="1">
    <name type="scientific">Paenibacillus sp. BIHB 4019</name>
    <dbReference type="NCBI Taxonomy" id="1870819"/>
    <lineage>
        <taxon>Bacteria</taxon>
        <taxon>Bacillati</taxon>
        <taxon>Bacillota</taxon>
        <taxon>Bacilli</taxon>
        <taxon>Bacillales</taxon>
        <taxon>Paenibacillaceae</taxon>
        <taxon>Paenibacillus</taxon>
    </lineage>
</organism>